<sequence>MTKIAVLLTQGFADWEYALIAGTGGPFYGLDIRFFTPVTGEVQSQGGLTALVSQDLDAMAQWEPEAVVVVGGMIWETDQAPDISGPLKAQHARGAAVAGICGGTLALARAGLLDELRHTSNDPDFLTRNAATYAGSAHYVSSPGAVSAGRVITAPGTAPASFTAEIFAAVGLAPETVDQFKAMMAAEHS</sequence>
<feature type="domain" description="DJ-1/PfpI" evidence="1">
    <location>
        <begin position="3"/>
        <end position="167"/>
    </location>
</feature>
<proteinExistence type="predicted"/>
<dbReference type="InterPro" id="IPR052158">
    <property type="entry name" value="INH-QAR"/>
</dbReference>
<dbReference type="PANTHER" id="PTHR43130:SF3">
    <property type="entry name" value="HTH-TYPE TRANSCRIPTIONAL REGULATOR RV1931C"/>
    <property type="match status" value="1"/>
</dbReference>
<dbReference type="InterPro" id="IPR002818">
    <property type="entry name" value="DJ-1/PfpI"/>
</dbReference>
<dbReference type="SUPFAM" id="SSF52317">
    <property type="entry name" value="Class I glutamine amidotransferase-like"/>
    <property type="match status" value="1"/>
</dbReference>
<evidence type="ECO:0000313" key="3">
    <source>
        <dbReference type="Proteomes" id="UP001069802"/>
    </source>
</evidence>
<evidence type="ECO:0000259" key="1">
    <source>
        <dbReference type="Pfam" id="PF01965"/>
    </source>
</evidence>
<keyword evidence="3" id="KW-1185">Reference proteome</keyword>
<dbReference type="Proteomes" id="UP001069802">
    <property type="component" value="Unassembled WGS sequence"/>
</dbReference>
<comment type="caution">
    <text evidence="2">The sequence shown here is derived from an EMBL/GenBank/DDBJ whole genome shotgun (WGS) entry which is preliminary data.</text>
</comment>
<gene>
    <name evidence="2" type="ORF">O4H49_04240</name>
</gene>
<name>A0ABT4LGA7_9PROT</name>
<organism evidence="2 3">
    <name type="scientific">Kiloniella laminariae</name>
    <dbReference type="NCBI Taxonomy" id="454162"/>
    <lineage>
        <taxon>Bacteria</taxon>
        <taxon>Pseudomonadati</taxon>
        <taxon>Pseudomonadota</taxon>
        <taxon>Alphaproteobacteria</taxon>
        <taxon>Rhodospirillales</taxon>
        <taxon>Kiloniellaceae</taxon>
        <taxon>Kiloniella</taxon>
    </lineage>
</organism>
<dbReference type="Gene3D" id="3.40.50.880">
    <property type="match status" value="1"/>
</dbReference>
<evidence type="ECO:0000313" key="2">
    <source>
        <dbReference type="EMBL" id="MCZ4279975.1"/>
    </source>
</evidence>
<dbReference type="EMBL" id="JAPWGY010000001">
    <property type="protein sequence ID" value="MCZ4279975.1"/>
    <property type="molecule type" value="Genomic_DNA"/>
</dbReference>
<protein>
    <submittedName>
        <fullName evidence="2">DJ-1/PfpI family protein</fullName>
    </submittedName>
</protein>
<accession>A0ABT4LGA7</accession>
<dbReference type="Pfam" id="PF01965">
    <property type="entry name" value="DJ-1_PfpI"/>
    <property type="match status" value="1"/>
</dbReference>
<reference evidence="2" key="1">
    <citation type="submission" date="2022-12" db="EMBL/GenBank/DDBJ databases">
        <title>Bacterial isolates from different developmental stages of Nematostella vectensis.</title>
        <authorList>
            <person name="Fraune S."/>
        </authorList>
    </citation>
    <scope>NUCLEOTIDE SEQUENCE</scope>
    <source>
        <strain evidence="2">G21630-S1</strain>
    </source>
</reference>
<dbReference type="RefSeq" id="WP_269422169.1">
    <property type="nucleotide sequence ID" value="NZ_JAPWGY010000001.1"/>
</dbReference>
<dbReference type="PANTHER" id="PTHR43130">
    <property type="entry name" value="ARAC-FAMILY TRANSCRIPTIONAL REGULATOR"/>
    <property type="match status" value="1"/>
</dbReference>
<dbReference type="InterPro" id="IPR029062">
    <property type="entry name" value="Class_I_gatase-like"/>
</dbReference>